<dbReference type="STRING" id="56723.ENSLBEP00000020468"/>
<organism evidence="2 3">
    <name type="scientific">Labrus bergylta</name>
    <name type="common">ballan wrasse</name>
    <dbReference type="NCBI Taxonomy" id="56723"/>
    <lineage>
        <taxon>Eukaryota</taxon>
        <taxon>Metazoa</taxon>
        <taxon>Chordata</taxon>
        <taxon>Craniata</taxon>
        <taxon>Vertebrata</taxon>
        <taxon>Euteleostomi</taxon>
        <taxon>Actinopterygii</taxon>
        <taxon>Neopterygii</taxon>
        <taxon>Teleostei</taxon>
        <taxon>Neoteleostei</taxon>
        <taxon>Acanthomorphata</taxon>
        <taxon>Eupercaria</taxon>
        <taxon>Labriformes</taxon>
        <taxon>Labridae</taxon>
        <taxon>Labrus</taxon>
    </lineage>
</organism>
<evidence type="ECO:0000313" key="3">
    <source>
        <dbReference type="Proteomes" id="UP000261660"/>
    </source>
</evidence>
<reference evidence="2" key="1">
    <citation type="submission" date="2025-08" db="UniProtKB">
        <authorList>
            <consortium name="Ensembl"/>
        </authorList>
    </citation>
    <scope>IDENTIFICATION</scope>
</reference>
<accession>A0A3Q3FNA9</accession>
<dbReference type="Ensembl" id="ENSLBET00000021587.1">
    <property type="protein sequence ID" value="ENSLBEP00000020468.1"/>
    <property type="gene ID" value="ENSLBEG00000015758.1"/>
</dbReference>
<dbReference type="InterPro" id="IPR043502">
    <property type="entry name" value="DNA/RNA_pol_sf"/>
</dbReference>
<dbReference type="PROSITE" id="PS50878">
    <property type="entry name" value="RT_POL"/>
    <property type="match status" value="1"/>
</dbReference>
<evidence type="ECO:0000313" key="2">
    <source>
        <dbReference type="Ensembl" id="ENSLBEP00000020468.1"/>
    </source>
</evidence>
<dbReference type="PANTHER" id="PTHR31635">
    <property type="entry name" value="REVERSE TRANSCRIPTASE DOMAIN-CONTAINING PROTEIN-RELATED"/>
    <property type="match status" value="1"/>
</dbReference>
<dbReference type="Pfam" id="PF00078">
    <property type="entry name" value="RVT_1"/>
    <property type="match status" value="1"/>
</dbReference>
<dbReference type="InterPro" id="IPR000477">
    <property type="entry name" value="RT_dom"/>
</dbReference>
<reference evidence="2" key="2">
    <citation type="submission" date="2025-09" db="UniProtKB">
        <authorList>
            <consortium name="Ensembl"/>
        </authorList>
    </citation>
    <scope>IDENTIFICATION</scope>
</reference>
<keyword evidence="3" id="KW-1185">Reference proteome</keyword>
<dbReference type="SUPFAM" id="SSF56219">
    <property type="entry name" value="DNase I-like"/>
    <property type="match status" value="1"/>
</dbReference>
<proteinExistence type="predicted"/>
<dbReference type="InParanoid" id="A0A3Q3FNA9"/>
<dbReference type="PANTHER" id="PTHR31635:SF196">
    <property type="entry name" value="REVERSE TRANSCRIPTASE DOMAIN-CONTAINING PROTEIN-RELATED"/>
    <property type="match status" value="1"/>
</dbReference>
<evidence type="ECO:0000259" key="1">
    <source>
        <dbReference type="PROSITE" id="PS50878"/>
    </source>
</evidence>
<dbReference type="CDD" id="cd01650">
    <property type="entry name" value="RT_nLTR_like"/>
    <property type="match status" value="1"/>
</dbReference>
<dbReference type="SUPFAM" id="SSF56672">
    <property type="entry name" value="DNA/RNA polymerases"/>
    <property type="match status" value="1"/>
</dbReference>
<dbReference type="Gene3D" id="3.60.10.10">
    <property type="entry name" value="Endonuclease/exonuclease/phosphatase"/>
    <property type="match status" value="1"/>
</dbReference>
<dbReference type="Proteomes" id="UP000261660">
    <property type="component" value="Unplaced"/>
</dbReference>
<dbReference type="GeneTree" id="ENSGT00940000163630"/>
<name>A0A3Q3FNA9_9LABR</name>
<sequence>MDRSEKPLPSDRASSAALNDFCKNMGLFDAWRLLNPENRDYTFYSNRHKSYSRIDAFLVTQNVLSNVWSTDILNMVYSDHCPKTLSFSPSTYFIKPSLWKLNNSLLANKKLVEFINTETQLFFEANEKSVNCFSTVWEAYKVTCRGWLISFASKQKRERAARMQKLTEVLSRLESAHKAKPKDDQIYTELMKVKLEVKDLLNKKTEFDLYRLKAKYFENGDKAGKLLAYTLQKARASRIIPAIKSKNAAVLKSPQEINNRFQKFYKNLYLPEITTSPDKLDKFFSKIKMPKLSEEDISQGEIRDAIKCLSSGKTPGDDGYSINFYKMFVDQLAGKIQKLFNEAKDGGRLPETTQSLLITLLPKPNKDPLQCGSYRPISLINSEGKIYAKILARRMDQIIPKLVHVDQIGFVKSRQIGDNMRKLFHIMHYAKLITEPVITVSLNAEKAFDRIEWDYLFRTLREYGFGPNFLKLVSMIYTAPKARITTNGLLSDPFEIKRGTRQGCPLSPLLFVLSLEPLAEMIRTHPNIRGITAPLTELKISLFADDILLTLIDPPHSLKYTLDTVKEFGTLSGYKINWEKSEALPLNVHCHKIHINNLPFKWSPEGMKYLGVTLKSDIYTLRMNVLPRITYLIVAGDIFSSSSSSVSISLRAPQNMCVKFLVLNPL</sequence>
<dbReference type="AlphaFoldDB" id="A0A3Q3FNA9"/>
<feature type="domain" description="Reverse transcriptase" evidence="1">
    <location>
        <begin position="342"/>
        <end position="614"/>
    </location>
</feature>
<protein>
    <recommendedName>
        <fullName evidence="1">Reverse transcriptase domain-containing protein</fullName>
    </recommendedName>
</protein>
<dbReference type="InterPro" id="IPR036691">
    <property type="entry name" value="Endo/exonu/phosph_ase_sf"/>
</dbReference>